<evidence type="ECO:0000256" key="1">
    <source>
        <dbReference type="ARBA" id="ARBA00004251"/>
    </source>
</evidence>
<dbReference type="InterPro" id="IPR048524">
    <property type="entry name" value="Lamp2-like_TM"/>
</dbReference>
<feature type="disulfide bond" evidence="14">
    <location>
        <begin position="186"/>
        <end position="222"/>
    </location>
</feature>
<dbReference type="InterPro" id="IPR018134">
    <property type="entry name" value="LAMP_CS"/>
</dbReference>
<evidence type="ECO:0000256" key="3">
    <source>
        <dbReference type="ARBA" id="ARBA00022692"/>
    </source>
</evidence>
<dbReference type="PANTHER" id="PTHR11506:SF27">
    <property type="entry name" value="LYSOSOME-ASSOCIATED MEMBRANE GLYCOPROTEIN 1"/>
    <property type="match status" value="1"/>
</dbReference>
<keyword evidence="7 14" id="KW-0472">Membrane</keyword>
<dbReference type="AlphaFoldDB" id="A0AAW1BIG9"/>
<reference evidence="18 19" key="1">
    <citation type="journal article" date="2024" name="Proc. Natl. Acad. Sci. U.S.A.">
        <title>The genetic regulatory architecture and epigenomic basis for age-related changes in rattlesnake venom.</title>
        <authorList>
            <person name="Hogan M.P."/>
            <person name="Holding M.L."/>
            <person name="Nystrom G.S."/>
            <person name="Colston T.J."/>
            <person name="Bartlett D.A."/>
            <person name="Mason A.J."/>
            <person name="Ellsworth S.A."/>
            <person name="Rautsaw R.M."/>
            <person name="Lawrence K.C."/>
            <person name="Strickland J.L."/>
            <person name="He B."/>
            <person name="Fraser P."/>
            <person name="Margres M.J."/>
            <person name="Gilbert D.M."/>
            <person name="Gibbs H.L."/>
            <person name="Parkinson C.L."/>
            <person name="Rokyta D.R."/>
        </authorList>
    </citation>
    <scope>NUCLEOTIDE SEQUENCE [LARGE SCALE GENOMIC DNA]</scope>
    <source>
        <strain evidence="18">DRR0105</strain>
    </source>
</reference>
<evidence type="ECO:0000256" key="12">
    <source>
        <dbReference type="ARBA" id="ARBA00060404"/>
    </source>
</evidence>
<evidence type="ECO:0000256" key="7">
    <source>
        <dbReference type="ARBA" id="ARBA00023136"/>
    </source>
</evidence>
<comment type="similarity">
    <text evidence="14">Belongs to the LAMP family.</text>
</comment>
<evidence type="ECO:0000256" key="8">
    <source>
        <dbReference type="ARBA" id="ARBA00023157"/>
    </source>
</evidence>
<dbReference type="PROSITE" id="PS51407">
    <property type="entry name" value="LAMP_3"/>
    <property type="match status" value="1"/>
</dbReference>
<dbReference type="GO" id="GO:0005765">
    <property type="term" value="C:lysosomal membrane"/>
    <property type="evidence" value="ECO:0007669"/>
    <property type="project" value="UniProtKB-SubCell"/>
</dbReference>
<keyword evidence="19" id="KW-1185">Reference proteome</keyword>
<keyword evidence="6 15" id="KW-1133">Transmembrane helix</keyword>
<evidence type="ECO:0000256" key="15">
    <source>
        <dbReference type="SAM" id="Phobius"/>
    </source>
</evidence>
<protein>
    <recommendedName>
        <fullName evidence="13">Lysosome-associated membrane glycoprotein 1</fullName>
    </recommendedName>
</protein>
<dbReference type="PANTHER" id="PTHR11506">
    <property type="entry name" value="LYSOSOME-ASSOCIATED MEMBRANE GLYCOPROTEIN"/>
    <property type="match status" value="1"/>
</dbReference>
<dbReference type="GO" id="GO:0005886">
    <property type="term" value="C:plasma membrane"/>
    <property type="evidence" value="ECO:0007669"/>
    <property type="project" value="UniProtKB-SubCell"/>
</dbReference>
<dbReference type="Pfam" id="PF21222">
    <property type="entry name" value="Lamp2_2nd"/>
    <property type="match status" value="1"/>
</dbReference>
<feature type="transmembrane region" description="Helical" evidence="15">
    <location>
        <begin position="424"/>
        <end position="447"/>
    </location>
</feature>
<keyword evidence="3 14" id="KW-0812">Transmembrane</keyword>
<evidence type="ECO:0000313" key="18">
    <source>
        <dbReference type="EMBL" id="KAK9401782.1"/>
    </source>
</evidence>
<keyword evidence="8 14" id="KW-1015">Disulfide bond</keyword>
<evidence type="ECO:0000256" key="6">
    <source>
        <dbReference type="ARBA" id="ARBA00022989"/>
    </source>
</evidence>
<dbReference type="InterPro" id="IPR048528">
    <property type="entry name" value="Lamp2-like_luminal"/>
</dbReference>
<feature type="domain" description="Lysosome-associated membrane glycoprotein 2-like transmembrane" evidence="17">
    <location>
        <begin position="426"/>
        <end position="457"/>
    </location>
</feature>
<evidence type="ECO:0000256" key="10">
    <source>
        <dbReference type="ARBA" id="ARBA00023228"/>
    </source>
</evidence>
<feature type="domain" description="Lysosome-associated membrane glycoprotein 2-like luminal" evidence="16">
    <location>
        <begin position="260"/>
        <end position="406"/>
    </location>
</feature>
<dbReference type="InterPro" id="IPR002000">
    <property type="entry name" value="Lysosome-assoc_membr_glycop"/>
</dbReference>
<evidence type="ECO:0000259" key="16">
    <source>
        <dbReference type="Pfam" id="PF01299"/>
    </source>
</evidence>
<accession>A0AAW1BIG9</accession>
<evidence type="ECO:0000256" key="11">
    <source>
        <dbReference type="ARBA" id="ARBA00037817"/>
    </source>
</evidence>
<dbReference type="GO" id="GO:0031902">
    <property type="term" value="C:late endosome membrane"/>
    <property type="evidence" value="ECO:0007669"/>
    <property type="project" value="TreeGrafter"/>
</dbReference>
<evidence type="ECO:0000259" key="17">
    <source>
        <dbReference type="Pfam" id="PF21222"/>
    </source>
</evidence>
<dbReference type="Gene3D" id="2.40.160.110">
    <property type="match status" value="2"/>
</dbReference>
<evidence type="ECO:0000256" key="9">
    <source>
        <dbReference type="ARBA" id="ARBA00023180"/>
    </source>
</evidence>
<keyword evidence="9" id="KW-0325">Glycoprotein</keyword>
<keyword evidence="10 14" id="KW-0458">Lysosome</keyword>
<comment type="caution">
    <text evidence="14">Lacks conserved residue(s) required for the propagation of feature annotation.</text>
</comment>
<organism evidence="18 19">
    <name type="scientific">Crotalus adamanteus</name>
    <name type="common">Eastern diamondback rattlesnake</name>
    <dbReference type="NCBI Taxonomy" id="8729"/>
    <lineage>
        <taxon>Eukaryota</taxon>
        <taxon>Metazoa</taxon>
        <taxon>Chordata</taxon>
        <taxon>Craniata</taxon>
        <taxon>Vertebrata</taxon>
        <taxon>Euteleostomi</taxon>
        <taxon>Lepidosauria</taxon>
        <taxon>Squamata</taxon>
        <taxon>Bifurcata</taxon>
        <taxon>Unidentata</taxon>
        <taxon>Episquamata</taxon>
        <taxon>Toxicofera</taxon>
        <taxon>Serpentes</taxon>
        <taxon>Colubroidea</taxon>
        <taxon>Viperidae</taxon>
        <taxon>Crotalinae</taxon>
        <taxon>Crotalus</taxon>
    </lineage>
</organism>
<evidence type="ECO:0000313" key="19">
    <source>
        <dbReference type="Proteomes" id="UP001474421"/>
    </source>
</evidence>
<dbReference type="Proteomes" id="UP001474421">
    <property type="component" value="Unassembled WGS sequence"/>
</dbReference>
<dbReference type="PRINTS" id="PR00336">
    <property type="entry name" value="LYSASSOCTDMP"/>
</dbReference>
<keyword evidence="2" id="KW-1003">Cell membrane</keyword>
<feature type="domain" description="Lysosome-associated membrane glycoprotein 2-like luminal" evidence="16">
    <location>
        <begin position="61"/>
        <end position="209"/>
    </location>
</feature>
<dbReference type="GO" id="GO:0072594">
    <property type="term" value="P:establishment of protein localization to organelle"/>
    <property type="evidence" value="ECO:0007669"/>
    <property type="project" value="TreeGrafter"/>
</dbReference>
<dbReference type="PROSITE" id="PS00311">
    <property type="entry name" value="LAMP_2"/>
    <property type="match status" value="1"/>
</dbReference>
<dbReference type="FunFam" id="2.40.160.110:FF:000001">
    <property type="entry name" value="lysosome-associated membrane glycoprotein 2 isoform X2"/>
    <property type="match status" value="1"/>
</dbReference>
<dbReference type="CDD" id="cd12087">
    <property type="entry name" value="TM_EGFR-like"/>
    <property type="match status" value="1"/>
</dbReference>
<sequence length="459" mass="49043">MDQATLRWVSAPVSRGCSQVRVALLFFQVLPSPSKRSVMAGRSAVGFLLVAALLGFLQTSSSFQVKDPSGKLCLSANFSMNFTVELDTKSKQNVTFTLPSDAHVIKNASSCGIKLTSEEILTVRFGKGHSLNMTFENKDKSLYVVSALGFKFNLTDSSLFPNSSGELTEVKKGSDIQADLNTKYLCHSSKSITAGKVSVLLSNVAVEAYITNDTLSKKETICSEDKGSTVRPVITTHLSPTHTPSTTIVTTASVPPSVKPDVGRYSVNGSSGMCLLASMGLQLNLTYSTQNKTVSSKVLNISPNATSSGKCDNITVTLNLTSGSTKISLTFAQNSSTEKYFLHGILVNADLPSEATEKSISVVNNSLNALKATIGKSYKCVAEEIIQVSDKASINIYNVQVQAFKVAGYKFGAVEECQLDENNMLIPIVVGAALAGLVLIVLIAYLIGRKRSHAGYQTI</sequence>
<gene>
    <name evidence="18" type="ORF">NXF25_010138</name>
</gene>
<evidence type="ECO:0000256" key="5">
    <source>
        <dbReference type="ARBA" id="ARBA00022753"/>
    </source>
</evidence>
<comment type="subcellular location">
    <subcellularLocation>
        <location evidence="1">Cell membrane</location>
        <topology evidence="1">Single-pass type I membrane protein</topology>
    </subcellularLocation>
    <subcellularLocation>
        <location evidence="12">Cytolytic granule membrane</location>
        <topology evidence="12">Single-pass type I membrane protein</topology>
    </subcellularLocation>
    <subcellularLocation>
        <location evidence="11">Late endosome membrane</location>
        <topology evidence="11">Single-pass type I membrane protein</topology>
    </subcellularLocation>
    <subcellularLocation>
        <location evidence="14">Lysosome membrane</location>
        <topology evidence="14">Single-pass type I membrane protein</topology>
    </subcellularLocation>
</comment>
<evidence type="ECO:0000256" key="2">
    <source>
        <dbReference type="ARBA" id="ARBA00022475"/>
    </source>
</evidence>
<feature type="disulfide bond" evidence="14">
    <location>
        <begin position="380"/>
        <end position="417"/>
    </location>
</feature>
<keyword evidence="5" id="KW-0967">Endosome</keyword>
<keyword evidence="4" id="KW-0732">Signal</keyword>
<evidence type="ECO:0000256" key="4">
    <source>
        <dbReference type="ARBA" id="ARBA00022729"/>
    </source>
</evidence>
<dbReference type="Pfam" id="PF01299">
    <property type="entry name" value="Lamp2-like_luminal"/>
    <property type="match status" value="2"/>
</dbReference>
<evidence type="ECO:0000256" key="13">
    <source>
        <dbReference type="ARBA" id="ARBA00074383"/>
    </source>
</evidence>
<dbReference type="EMBL" id="JAOTOJ010000004">
    <property type="protein sequence ID" value="KAK9401782.1"/>
    <property type="molecule type" value="Genomic_DNA"/>
</dbReference>
<name>A0AAW1BIG9_CROAD</name>
<comment type="caution">
    <text evidence="18">The sequence shown here is derived from an EMBL/GenBank/DDBJ whole genome shotgun (WGS) entry which is preliminary data.</text>
</comment>
<proteinExistence type="inferred from homology"/>
<evidence type="ECO:0000256" key="14">
    <source>
        <dbReference type="PROSITE-ProRule" id="PRU00740"/>
    </source>
</evidence>